<dbReference type="PANTHER" id="PTHR33449">
    <property type="entry name" value="NUCLEOID-ASSOCIATED PROTEIN YBAB"/>
    <property type="match status" value="1"/>
</dbReference>
<dbReference type="NCBIfam" id="TIGR00103">
    <property type="entry name" value="DNA_YbaB_EbfC"/>
    <property type="match status" value="1"/>
</dbReference>
<comment type="subunit">
    <text evidence="2">Homodimer.</text>
</comment>
<gene>
    <name evidence="3" type="ORF">GCM10011332_02480</name>
</gene>
<dbReference type="GO" id="GO:0003677">
    <property type="term" value="F:DNA binding"/>
    <property type="evidence" value="ECO:0007669"/>
    <property type="project" value="UniProtKB-UniRule"/>
</dbReference>
<dbReference type="PIRSF" id="PIRSF004555">
    <property type="entry name" value="UCP004555"/>
    <property type="match status" value="1"/>
</dbReference>
<comment type="caution">
    <text evidence="3">The sequence shown here is derived from an EMBL/GenBank/DDBJ whole genome shotgun (WGS) entry which is preliminary data.</text>
</comment>
<dbReference type="EMBL" id="BMHV01000002">
    <property type="protein sequence ID" value="GGF52764.1"/>
    <property type="molecule type" value="Genomic_DNA"/>
</dbReference>
<reference evidence="3" key="1">
    <citation type="journal article" date="2014" name="Int. J. Syst. Evol. Microbiol.">
        <title>Complete genome sequence of Corynebacterium casei LMG S-19264T (=DSM 44701T), isolated from a smear-ripened cheese.</title>
        <authorList>
            <consortium name="US DOE Joint Genome Institute (JGI-PGF)"/>
            <person name="Walter F."/>
            <person name="Albersmeier A."/>
            <person name="Kalinowski J."/>
            <person name="Ruckert C."/>
        </authorList>
    </citation>
    <scope>NUCLEOTIDE SEQUENCE</scope>
    <source>
        <strain evidence="3">CGMCC 1.15254</strain>
    </source>
</reference>
<dbReference type="HAMAP" id="MF_00274">
    <property type="entry name" value="DNA_YbaB_EbfC"/>
    <property type="match status" value="1"/>
</dbReference>
<evidence type="ECO:0000313" key="3">
    <source>
        <dbReference type="EMBL" id="GGF52764.1"/>
    </source>
</evidence>
<evidence type="ECO:0000256" key="1">
    <source>
        <dbReference type="ARBA" id="ARBA00023125"/>
    </source>
</evidence>
<evidence type="ECO:0000256" key="2">
    <source>
        <dbReference type="HAMAP-Rule" id="MF_00274"/>
    </source>
</evidence>
<dbReference type="PANTHER" id="PTHR33449:SF1">
    <property type="entry name" value="NUCLEOID-ASSOCIATED PROTEIN YBAB"/>
    <property type="match status" value="1"/>
</dbReference>
<keyword evidence="4" id="KW-1185">Reference proteome</keyword>
<comment type="function">
    <text evidence="2">Binds to DNA and alters its conformation. May be involved in regulation of gene expression, nucleoid organization and DNA protection.</text>
</comment>
<reference evidence="3" key="2">
    <citation type="submission" date="2020-09" db="EMBL/GenBank/DDBJ databases">
        <authorList>
            <person name="Sun Q."/>
            <person name="Zhou Y."/>
        </authorList>
    </citation>
    <scope>NUCLEOTIDE SEQUENCE</scope>
    <source>
        <strain evidence="3">CGMCC 1.15254</strain>
    </source>
</reference>
<evidence type="ECO:0000313" key="4">
    <source>
        <dbReference type="Proteomes" id="UP000632498"/>
    </source>
</evidence>
<proteinExistence type="inferred from homology"/>
<comment type="similarity">
    <text evidence="2">Belongs to the YbaB/EbfC family.</text>
</comment>
<dbReference type="RefSeq" id="WP_188660348.1">
    <property type="nucleotide sequence ID" value="NZ_BMHV01000002.1"/>
</dbReference>
<name>A0A917BQY7_9PROT</name>
<dbReference type="AlphaFoldDB" id="A0A917BQY7"/>
<dbReference type="GO" id="GO:0005829">
    <property type="term" value="C:cytosol"/>
    <property type="evidence" value="ECO:0007669"/>
    <property type="project" value="TreeGrafter"/>
</dbReference>
<comment type="subcellular location">
    <subcellularLocation>
        <location evidence="2">Cytoplasm</location>
        <location evidence="2">Nucleoid</location>
    </subcellularLocation>
</comment>
<accession>A0A917BQY7</accession>
<organism evidence="3 4">
    <name type="scientific">Terasakiella brassicae</name>
    <dbReference type="NCBI Taxonomy" id="1634917"/>
    <lineage>
        <taxon>Bacteria</taxon>
        <taxon>Pseudomonadati</taxon>
        <taxon>Pseudomonadota</taxon>
        <taxon>Alphaproteobacteria</taxon>
        <taxon>Rhodospirillales</taxon>
        <taxon>Terasakiellaceae</taxon>
        <taxon>Terasakiella</taxon>
    </lineage>
</organism>
<keyword evidence="2" id="KW-0963">Cytoplasm</keyword>
<protein>
    <recommendedName>
        <fullName evidence="2">Nucleoid-associated protein GCM10011332_02480</fullName>
    </recommendedName>
</protein>
<keyword evidence="1 2" id="KW-0238">DNA-binding</keyword>
<dbReference type="Proteomes" id="UP000632498">
    <property type="component" value="Unassembled WGS sequence"/>
</dbReference>
<dbReference type="InterPro" id="IPR004401">
    <property type="entry name" value="YbaB/EbfC"/>
</dbReference>
<dbReference type="SUPFAM" id="SSF82607">
    <property type="entry name" value="YbaB-like"/>
    <property type="match status" value="1"/>
</dbReference>
<dbReference type="Gene3D" id="3.30.1310.10">
    <property type="entry name" value="Nucleoid-associated protein YbaB-like domain"/>
    <property type="match status" value="1"/>
</dbReference>
<sequence>MKNMAKMMQQAQKMQAKMQEFQDGLLDLEIYGTSGGGMVNVVINGKADVKKIDVDKNLVDPEDKEVMEDLIVAALADAKSKMEEEVNKRMSEITGGLQLPPGMSLPF</sequence>
<dbReference type="GO" id="GO:0043590">
    <property type="term" value="C:bacterial nucleoid"/>
    <property type="evidence" value="ECO:0007669"/>
    <property type="project" value="UniProtKB-UniRule"/>
</dbReference>
<dbReference type="InterPro" id="IPR036894">
    <property type="entry name" value="YbaB-like_sf"/>
</dbReference>
<dbReference type="Pfam" id="PF02575">
    <property type="entry name" value="YbaB_DNA_bd"/>
    <property type="match status" value="1"/>
</dbReference>